<dbReference type="SUPFAM" id="SSF109755">
    <property type="entry name" value="PhoU-like"/>
    <property type="match status" value="1"/>
</dbReference>
<dbReference type="InterPro" id="IPR052912">
    <property type="entry name" value="UPF0111_domain"/>
</dbReference>
<proteinExistence type="inferred from homology"/>
<evidence type="ECO:0000313" key="4">
    <source>
        <dbReference type="Proteomes" id="UP000199337"/>
    </source>
</evidence>
<dbReference type="Gene3D" id="1.20.58.220">
    <property type="entry name" value="Phosphate transport system protein phou homolog 2, domain 2"/>
    <property type="match status" value="1"/>
</dbReference>
<evidence type="ECO:0000256" key="2">
    <source>
        <dbReference type="SAM" id="Coils"/>
    </source>
</evidence>
<evidence type="ECO:0000256" key="1">
    <source>
        <dbReference type="ARBA" id="ARBA00008591"/>
    </source>
</evidence>
<accession>A0A1I2TI64</accession>
<evidence type="ECO:0000313" key="3">
    <source>
        <dbReference type="EMBL" id="SFG64565.1"/>
    </source>
</evidence>
<dbReference type="PANTHER" id="PTHR37298:SF1">
    <property type="entry name" value="UPF0111 PROTEIN YKAA"/>
    <property type="match status" value="1"/>
</dbReference>
<dbReference type="RefSeq" id="WP_092471482.1">
    <property type="nucleotide sequence ID" value="NZ_FOOX01000007.1"/>
</dbReference>
<dbReference type="AlphaFoldDB" id="A0A1I2TI64"/>
<organism evidence="3 4">
    <name type="scientific">Desulfotruncus arcticus DSM 17038</name>
    <dbReference type="NCBI Taxonomy" id="1121424"/>
    <lineage>
        <taxon>Bacteria</taxon>
        <taxon>Bacillati</taxon>
        <taxon>Bacillota</taxon>
        <taxon>Clostridia</taxon>
        <taxon>Eubacteriales</taxon>
        <taxon>Desulfallaceae</taxon>
        <taxon>Desulfotruncus</taxon>
    </lineage>
</organism>
<dbReference type="Pfam" id="PF01865">
    <property type="entry name" value="PhoU_div"/>
    <property type="match status" value="1"/>
</dbReference>
<sequence length="204" mass="23544">MFFKKKDIFIETLSQSADNLMEACSLFQEEVSNLKDVESYAERIKILEDKGDELTHTIIHALNKTFITPLEREDILGIALKLDDVVDGIEAVADRLEIYKVTEADEYIKLFAQMIVNCAEEIVTAINLLAQKKMQQMERHIYRINELENEADQLVRECVMTLFEEHNDPILIIKKKEIYEMLEGVTDACEDVANILEALIMRNS</sequence>
<dbReference type="InterPro" id="IPR018445">
    <property type="entry name" value="Put_Phosphate_transp_reg"/>
</dbReference>
<dbReference type="STRING" id="341036.SAMN05660649_02274"/>
<comment type="similarity">
    <text evidence="1">Belongs to the UPF0111 family.</text>
</comment>
<protein>
    <recommendedName>
        <fullName evidence="5">Phosphate transport regulator</fullName>
    </recommendedName>
</protein>
<dbReference type="Proteomes" id="UP000199337">
    <property type="component" value="Unassembled WGS sequence"/>
</dbReference>
<name>A0A1I2TI64_9FIRM</name>
<dbReference type="EMBL" id="FOOX01000007">
    <property type="protein sequence ID" value="SFG64565.1"/>
    <property type="molecule type" value="Genomic_DNA"/>
</dbReference>
<reference evidence="4" key="1">
    <citation type="submission" date="2016-10" db="EMBL/GenBank/DDBJ databases">
        <authorList>
            <person name="Varghese N."/>
            <person name="Submissions S."/>
        </authorList>
    </citation>
    <scope>NUCLEOTIDE SEQUENCE [LARGE SCALE GENOMIC DNA]</scope>
    <source>
        <strain evidence="4">DSM 17038</strain>
    </source>
</reference>
<gene>
    <name evidence="3" type="ORF">SAMN05660649_02274</name>
</gene>
<dbReference type="OrthoDB" id="9797568at2"/>
<feature type="coiled-coil region" evidence="2">
    <location>
        <begin position="130"/>
        <end position="157"/>
    </location>
</feature>
<keyword evidence="2" id="KW-0175">Coiled coil</keyword>
<keyword evidence="4" id="KW-1185">Reference proteome</keyword>
<evidence type="ECO:0008006" key="5">
    <source>
        <dbReference type="Google" id="ProtNLM"/>
    </source>
</evidence>
<dbReference type="InterPro" id="IPR038078">
    <property type="entry name" value="PhoU-like_sf"/>
</dbReference>
<dbReference type="PANTHER" id="PTHR37298">
    <property type="entry name" value="UPF0111 PROTEIN YKAA"/>
    <property type="match status" value="1"/>
</dbReference>